<keyword evidence="3" id="KW-1185">Reference proteome</keyword>
<feature type="coiled-coil region" evidence="1">
    <location>
        <begin position="9"/>
        <end position="36"/>
    </location>
</feature>
<dbReference type="InterPro" id="IPR004401">
    <property type="entry name" value="YbaB/EbfC"/>
</dbReference>
<evidence type="ECO:0000256" key="1">
    <source>
        <dbReference type="SAM" id="Coils"/>
    </source>
</evidence>
<dbReference type="Gene3D" id="3.30.1310.10">
    <property type="entry name" value="Nucleoid-associated protein YbaB-like domain"/>
    <property type="match status" value="1"/>
</dbReference>
<evidence type="ECO:0000313" key="3">
    <source>
        <dbReference type="Proteomes" id="UP001564626"/>
    </source>
</evidence>
<dbReference type="InterPro" id="IPR036894">
    <property type="entry name" value="YbaB-like_sf"/>
</dbReference>
<comment type="caution">
    <text evidence="2">The sequence shown here is derived from an EMBL/GenBank/DDBJ whole genome shotgun (WGS) entry which is preliminary data.</text>
</comment>
<proteinExistence type="predicted"/>
<reference evidence="2 3" key="1">
    <citation type="submission" date="2024-08" db="EMBL/GenBank/DDBJ databases">
        <title>Genome mining of Saccharopolyspora cebuensis PGLac3 from Nigerian medicinal plant.</title>
        <authorList>
            <person name="Ezeobiora C.E."/>
            <person name="Igbokwe N.H."/>
            <person name="Amin D.H."/>
            <person name="Mendie U.E."/>
        </authorList>
    </citation>
    <scope>NUCLEOTIDE SEQUENCE [LARGE SCALE GENOMIC DNA]</scope>
    <source>
        <strain evidence="2 3">PGLac3</strain>
    </source>
</reference>
<dbReference type="Pfam" id="PF02575">
    <property type="entry name" value="YbaB_DNA_bd"/>
    <property type="match status" value="1"/>
</dbReference>
<keyword evidence="1" id="KW-0175">Coiled coil</keyword>
<protein>
    <submittedName>
        <fullName evidence="2">YbaB/EbfC family nucleoid-associated protein</fullName>
    </submittedName>
</protein>
<sequence>MSEVDRSRIEMLREEAERHRANLAEMQQRLSELSATAVSPRKEVSVTVGNQGVIKDLHFPTSAYRKLPKKELAELITNTIAEAREKATAEIAGMVAPNLPAGIDAKAMVNGDISAEALVPGESRMPQVFEELRRRRAEIIERGPAR</sequence>
<organism evidence="2 3">
    <name type="scientific">Saccharopolyspora cebuensis</name>
    <dbReference type="NCBI Taxonomy" id="418759"/>
    <lineage>
        <taxon>Bacteria</taxon>
        <taxon>Bacillati</taxon>
        <taxon>Actinomycetota</taxon>
        <taxon>Actinomycetes</taxon>
        <taxon>Pseudonocardiales</taxon>
        <taxon>Pseudonocardiaceae</taxon>
        <taxon>Saccharopolyspora</taxon>
    </lineage>
</organism>
<dbReference type="RefSeq" id="WP_345358092.1">
    <property type="nucleotide sequence ID" value="NZ_BAABII010000003.1"/>
</dbReference>
<dbReference type="SUPFAM" id="SSF82607">
    <property type="entry name" value="YbaB-like"/>
    <property type="match status" value="1"/>
</dbReference>
<accession>A0ABV4CFM3</accession>
<dbReference type="EMBL" id="JBGEHV010000010">
    <property type="protein sequence ID" value="MEY8039303.1"/>
    <property type="molecule type" value="Genomic_DNA"/>
</dbReference>
<evidence type="ECO:0000313" key="2">
    <source>
        <dbReference type="EMBL" id="MEY8039303.1"/>
    </source>
</evidence>
<gene>
    <name evidence="2" type="ORF">AB8O55_07825</name>
</gene>
<dbReference type="Proteomes" id="UP001564626">
    <property type="component" value="Unassembled WGS sequence"/>
</dbReference>
<name>A0ABV4CFM3_9PSEU</name>